<evidence type="ECO:0000256" key="6">
    <source>
        <dbReference type="ARBA" id="ARBA00022833"/>
    </source>
</evidence>
<reference evidence="8 9" key="1">
    <citation type="submission" date="2022-03" db="EMBL/GenBank/DDBJ databases">
        <title>Novel taxa within the pig intestine.</title>
        <authorList>
            <person name="Wylensek D."/>
            <person name="Bishof K."/>
            <person name="Afrizal A."/>
            <person name="Clavel T."/>
        </authorList>
    </citation>
    <scope>NUCLEOTIDE SEQUENCE [LARGE SCALE GENOMIC DNA]</scope>
    <source>
        <strain evidence="8 9">CLA-KB-P66</strain>
    </source>
</reference>
<dbReference type="Proteomes" id="UP001275932">
    <property type="component" value="Unassembled WGS sequence"/>
</dbReference>
<proteinExistence type="inferred from homology"/>
<evidence type="ECO:0000256" key="3">
    <source>
        <dbReference type="ARBA" id="ARBA00022723"/>
    </source>
</evidence>
<keyword evidence="2 7" id="KW-0540">Nuclease</keyword>
<organism evidence="8 9">
    <name type="scientific">Intestinicryptomonas porci</name>
    <dbReference type="NCBI Taxonomy" id="2926320"/>
    <lineage>
        <taxon>Bacteria</taxon>
        <taxon>Pseudomonadati</taxon>
        <taxon>Verrucomicrobiota</taxon>
        <taxon>Opitutia</taxon>
        <taxon>Opitutales</taxon>
        <taxon>Intestinicryptomonaceae</taxon>
        <taxon>Intestinicryptomonas</taxon>
    </lineage>
</organism>
<keyword evidence="9" id="KW-1185">Reference proteome</keyword>
<keyword evidence="7" id="KW-0698">rRNA processing</keyword>
<feature type="binding site" evidence="7">
    <location>
        <position position="103"/>
    </location>
    <ligand>
        <name>Zn(2+)</name>
        <dbReference type="ChEBI" id="CHEBI:29105"/>
        <note>catalytic</note>
    </ligand>
</feature>
<gene>
    <name evidence="7 8" type="primary">ybeY</name>
    <name evidence="8" type="ORF">MOX91_03670</name>
</gene>
<dbReference type="InterPro" id="IPR002036">
    <property type="entry name" value="YbeY"/>
</dbReference>
<dbReference type="NCBIfam" id="TIGR00043">
    <property type="entry name" value="rRNA maturation RNase YbeY"/>
    <property type="match status" value="1"/>
</dbReference>
<comment type="function">
    <text evidence="7">Single strand-specific metallo-endoribonuclease involved in late-stage 70S ribosome quality control and in maturation of the 3' terminus of the 16S rRNA.</text>
</comment>
<evidence type="ECO:0000313" key="8">
    <source>
        <dbReference type="EMBL" id="MDX8415277.1"/>
    </source>
</evidence>
<protein>
    <recommendedName>
        <fullName evidence="7">Endoribonuclease YbeY</fullName>
        <ecNumber evidence="7">3.1.-.-</ecNumber>
    </recommendedName>
</protein>
<dbReference type="Gene3D" id="3.40.390.30">
    <property type="entry name" value="Metalloproteases ('zincins'), catalytic domain"/>
    <property type="match status" value="1"/>
</dbReference>
<dbReference type="RefSeq" id="WP_370396725.1">
    <property type="nucleotide sequence ID" value="NZ_JALBUT010000003.1"/>
</dbReference>
<evidence type="ECO:0000256" key="2">
    <source>
        <dbReference type="ARBA" id="ARBA00022722"/>
    </source>
</evidence>
<dbReference type="HAMAP" id="MF_00009">
    <property type="entry name" value="Endoribonucl_YbeY"/>
    <property type="match status" value="1"/>
</dbReference>
<evidence type="ECO:0000256" key="1">
    <source>
        <dbReference type="ARBA" id="ARBA00010875"/>
    </source>
</evidence>
<keyword evidence="6 7" id="KW-0862">Zinc</keyword>
<accession>A0ABU4WFE6</accession>
<name>A0ABU4WFE6_9BACT</name>
<comment type="subcellular location">
    <subcellularLocation>
        <location evidence="7">Cytoplasm</location>
    </subcellularLocation>
</comment>
<keyword evidence="7" id="KW-0963">Cytoplasm</keyword>
<dbReference type="EC" id="3.1.-.-" evidence="7"/>
<keyword evidence="5 7" id="KW-0378">Hydrolase</keyword>
<evidence type="ECO:0000313" key="9">
    <source>
        <dbReference type="Proteomes" id="UP001275932"/>
    </source>
</evidence>
<evidence type="ECO:0000256" key="7">
    <source>
        <dbReference type="HAMAP-Rule" id="MF_00009"/>
    </source>
</evidence>
<dbReference type="EMBL" id="JALBUT010000003">
    <property type="protein sequence ID" value="MDX8415277.1"/>
    <property type="molecule type" value="Genomic_DNA"/>
</dbReference>
<evidence type="ECO:0000256" key="4">
    <source>
        <dbReference type="ARBA" id="ARBA00022759"/>
    </source>
</evidence>
<comment type="cofactor">
    <cofactor evidence="7">
        <name>Zn(2+)</name>
        <dbReference type="ChEBI" id="CHEBI:29105"/>
    </cofactor>
    <text evidence="7">Binds 1 zinc ion.</text>
</comment>
<dbReference type="Pfam" id="PF02130">
    <property type="entry name" value="YbeY"/>
    <property type="match status" value="1"/>
</dbReference>
<keyword evidence="4 7" id="KW-0255">Endonuclease</keyword>
<dbReference type="InterPro" id="IPR023091">
    <property type="entry name" value="MetalPrtase_cat_dom_sf_prd"/>
</dbReference>
<dbReference type="SUPFAM" id="SSF55486">
    <property type="entry name" value="Metalloproteases ('zincins'), catalytic domain"/>
    <property type="match status" value="1"/>
</dbReference>
<evidence type="ECO:0000256" key="5">
    <source>
        <dbReference type="ARBA" id="ARBA00022801"/>
    </source>
</evidence>
<keyword evidence="3 7" id="KW-0479">Metal-binding</keyword>
<feature type="binding site" evidence="7">
    <location>
        <position position="107"/>
    </location>
    <ligand>
        <name>Zn(2+)</name>
        <dbReference type="ChEBI" id="CHEBI:29105"/>
        <note>catalytic</note>
    </ligand>
</feature>
<comment type="caution">
    <text evidence="8">The sequence shown here is derived from an EMBL/GenBank/DDBJ whole genome shotgun (WGS) entry which is preliminary data.</text>
</comment>
<comment type="similarity">
    <text evidence="1 7">Belongs to the endoribonuclease YbeY family.</text>
</comment>
<sequence length="146" mass="15847">MSEIAGFKPSRVVRLVRILDERMPENLRAPEGSLSIAVMDDEALAKIHADFLNDPSKTDVITFEGGGEEGFAGEICVSAERALEKASEFNNTPDAELCLYIAHGMLHLAGVDDIAPEDALKMRAAEAVAAKIIKEAFRAPVFTFNK</sequence>
<keyword evidence="7" id="KW-0690">Ribosome biogenesis</keyword>
<feature type="binding site" evidence="7">
    <location>
        <position position="113"/>
    </location>
    <ligand>
        <name>Zn(2+)</name>
        <dbReference type="ChEBI" id="CHEBI:29105"/>
        <note>catalytic</note>
    </ligand>
</feature>